<dbReference type="CDD" id="cd10918">
    <property type="entry name" value="CE4_NodB_like_5s_6s"/>
    <property type="match status" value="1"/>
</dbReference>
<dbReference type="EMBL" id="BKCG01000002">
    <property type="protein sequence ID" value="GER58917.1"/>
    <property type="molecule type" value="Genomic_DNA"/>
</dbReference>
<dbReference type="PANTHER" id="PTHR34216:SF3">
    <property type="entry name" value="POLY-BETA-1,6-N-ACETYL-D-GLUCOSAMINE N-DEACETYLASE"/>
    <property type="match status" value="1"/>
</dbReference>
<evidence type="ECO:0000256" key="1">
    <source>
        <dbReference type="ARBA" id="ARBA00004613"/>
    </source>
</evidence>
<name>A0A5J4J396_9FLAO</name>
<keyword evidence="5" id="KW-1185">Reference proteome</keyword>
<gene>
    <name evidence="4" type="ORF">ULMA_10250</name>
</gene>
<dbReference type="InterPro" id="IPR002509">
    <property type="entry name" value="NODB_dom"/>
</dbReference>
<keyword evidence="2" id="KW-0732">Signal</keyword>
<evidence type="ECO:0000313" key="5">
    <source>
        <dbReference type="Proteomes" id="UP000326509"/>
    </source>
</evidence>
<evidence type="ECO:0000259" key="3">
    <source>
        <dbReference type="PROSITE" id="PS51677"/>
    </source>
</evidence>
<reference evidence="4 5" key="1">
    <citation type="submission" date="2019-08" db="EMBL/GenBank/DDBJ databases">
        <title>Draft genome sequence of Ulvibacter marinus type strain NBRC 109484.</title>
        <authorList>
            <person name="Kawano K."/>
            <person name="Ushijima N."/>
            <person name="Kihara M."/>
            <person name="Itoh H."/>
        </authorList>
    </citation>
    <scope>NUCLEOTIDE SEQUENCE [LARGE SCALE GENOMIC DNA]</scope>
    <source>
        <strain evidence="4 5">NBRC 109484</strain>
    </source>
</reference>
<protein>
    <recommendedName>
        <fullName evidence="3">NodB homology domain-containing protein</fullName>
    </recommendedName>
</protein>
<evidence type="ECO:0000256" key="2">
    <source>
        <dbReference type="ARBA" id="ARBA00022729"/>
    </source>
</evidence>
<dbReference type="Gene3D" id="3.20.20.370">
    <property type="entry name" value="Glycoside hydrolase/deacetylase"/>
    <property type="match status" value="1"/>
</dbReference>
<dbReference type="GO" id="GO:0005975">
    <property type="term" value="P:carbohydrate metabolic process"/>
    <property type="evidence" value="ECO:0007669"/>
    <property type="project" value="InterPro"/>
</dbReference>
<accession>A0A5J4J396</accession>
<dbReference type="PROSITE" id="PS51677">
    <property type="entry name" value="NODB"/>
    <property type="match status" value="1"/>
</dbReference>
<dbReference type="Pfam" id="PF01522">
    <property type="entry name" value="Polysacc_deac_1"/>
    <property type="match status" value="1"/>
</dbReference>
<comment type="subcellular location">
    <subcellularLocation>
        <location evidence="1">Secreted</location>
    </subcellularLocation>
</comment>
<dbReference type="PANTHER" id="PTHR34216">
    <property type="match status" value="1"/>
</dbReference>
<sequence>MTISAAKFEEQLQYLSKKGYTSYHLKELLILKKLPAKKNVVITFDDGFESQREFALPLLKKYGFKATFFIPLKYLGTNDSWHTKEIPIMTSETLKTLDLSTVELAHHSYAHRKYDALTIPEVAEDVRLSFETLDKNDMSFGPFMAYPYGKFPKLAASNLQFKNQLRDAGFAYGLRIGNRVNTFPFKDPFEIQRIDVKGEFSLRKFKRKVRFGKFF</sequence>
<evidence type="ECO:0000313" key="4">
    <source>
        <dbReference type="EMBL" id="GER58917.1"/>
    </source>
</evidence>
<dbReference type="AlphaFoldDB" id="A0A5J4J396"/>
<dbReference type="Proteomes" id="UP000326509">
    <property type="component" value="Unassembled WGS sequence"/>
</dbReference>
<dbReference type="GO" id="GO:0005576">
    <property type="term" value="C:extracellular region"/>
    <property type="evidence" value="ECO:0007669"/>
    <property type="project" value="UniProtKB-SubCell"/>
</dbReference>
<organism evidence="4 5">
    <name type="scientific">Patiriisocius marinus</name>
    <dbReference type="NCBI Taxonomy" id="1397112"/>
    <lineage>
        <taxon>Bacteria</taxon>
        <taxon>Pseudomonadati</taxon>
        <taxon>Bacteroidota</taxon>
        <taxon>Flavobacteriia</taxon>
        <taxon>Flavobacteriales</taxon>
        <taxon>Flavobacteriaceae</taxon>
        <taxon>Patiriisocius</taxon>
    </lineage>
</organism>
<dbReference type="InterPro" id="IPR051398">
    <property type="entry name" value="Polysacch_Deacetylase"/>
</dbReference>
<feature type="domain" description="NodB homology" evidence="3">
    <location>
        <begin position="38"/>
        <end position="215"/>
    </location>
</feature>
<proteinExistence type="predicted"/>
<dbReference type="SUPFAM" id="SSF88713">
    <property type="entry name" value="Glycoside hydrolase/deacetylase"/>
    <property type="match status" value="1"/>
</dbReference>
<dbReference type="InterPro" id="IPR011330">
    <property type="entry name" value="Glyco_hydro/deAcase_b/a-brl"/>
</dbReference>
<dbReference type="GO" id="GO:0016810">
    <property type="term" value="F:hydrolase activity, acting on carbon-nitrogen (but not peptide) bonds"/>
    <property type="evidence" value="ECO:0007669"/>
    <property type="project" value="InterPro"/>
</dbReference>
<comment type="caution">
    <text evidence="4">The sequence shown here is derived from an EMBL/GenBank/DDBJ whole genome shotgun (WGS) entry which is preliminary data.</text>
</comment>